<reference evidence="4" key="3">
    <citation type="submission" date="2025-04" db="UniProtKB">
        <authorList>
            <consortium name="RefSeq"/>
        </authorList>
    </citation>
    <scope>IDENTIFICATION</scope>
    <source>
        <strain evidence="4">CBS 304.34</strain>
    </source>
</reference>
<keyword evidence="3" id="KW-1185">Reference proteome</keyword>
<reference evidence="4" key="2">
    <citation type="submission" date="2020-04" db="EMBL/GenBank/DDBJ databases">
        <authorList>
            <consortium name="NCBI Genome Project"/>
        </authorList>
    </citation>
    <scope>NUCLEOTIDE SEQUENCE</scope>
    <source>
        <strain evidence="4">CBS 304.34</strain>
    </source>
</reference>
<name>A0A6A6YVD4_9PEZI</name>
<gene>
    <name evidence="2 4" type="ORF">BDZ99DRAFT_518562</name>
</gene>
<organism evidence="2">
    <name type="scientific">Mytilinidion resinicola</name>
    <dbReference type="NCBI Taxonomy" id="574789"/>
    <lineage>
        <taxon>Eukaryota</taxon>
        <taxon>Fungi</taxon>
        <taxon>Dikarya</taxon>
        <taxon>Ascomycota</taxon>
        <taxon>Pezizomycotina</taxon>
        <taxon>Dothideomycetes</taxon>
        <taxon>Pleosporomycetidae</taxon>
        <taxon>Mytilinidiales</taxon>
        <taxon>Mytilinidiaceae</taxon>
        <taxon>Mytilinidion</taxon>
    </lineage>
</organism>
<sequence length="121" mass="13024">MAISGQRLVLLGPLCDQPPANRPSAATIDEPPATPDESILKHSTTTTTTTTTTRHSYARLELNTRAYCSSPKRAFSLGRHPHSRPIQRPSDPSSSSPVKTPTALADDLQPARTTTHQPSLS</sequence>
<proteinExistence type="predicted"/>
<protein>
    <submittedName>
        <fullName evidence="2 4">Uncharacterized protein</fullName>
    </submittedName>
</protein>
<dbReference type="Proteomes" id="UP000504636">
    <property type="component" value="Unplaced"/>
</dbReference>
<feature type="region of interest" description="Disordered" evidence="1">
    <location>
        <begin position="13"/>
        <end position="57"/>
    </location>
</feature>
<feature type="compositionally biased region" description="Polar residues" evidence="1">
    <location>
        <begin position="90"/>
        <end position="99"/>
    </location>
</feature>
<evidence type="ECO:0000313" key="2">
    <source>
        <dbReference type="EMBL" id="KAF2812751.1"/>
    </source>
</evidence>
<dbReference type="GeneID" id="54466200"/>
<evidence type="ECO:0000313" key="4">
    <source>
        <dbReference type="RefSeq" id="XP_033579715.1"/>
    </source>
</evidence>
<accession>A0A6A6YVD4</accession>
<feature type="compositionally biased region" description="Low complexity" evidence="1">
    <location>
        <begin position="44"/>
        <end position="53"/>
    </location>
</feature>
<feature type="compositionally biased region" description="Polar residues" evidence="1">
    <location>
        <begin position="111"/>
        <end position="121"/>
    </location>
</feature>
<dbReference type="RefSeq" id="XP_033579715.1">
    <property type="nucleotide sequence ID" value="XM_033725307.1"/>
</dbReference>
<dbReference type="AlphaFoldDB" id="A0A6A6YVD4"/>
<evidence type="ECO:0000313" key="3">
    <source>
        <dbReference type="Proteomes" id="UP000504636"/>
    </source>
</evidence>
<feature type="region of interest" description="Disordered" evidence="1">
    <location>
        <begin position="72"/>
        <end position="121"/>
    </location>
</feature>
<reference evidence="2 4" key="1">
    <citation type="journal article" date="2020" name="Stud. Mycol.">
        <title>101 Dothideomycetes genomes: a test case for predicting lifestyles and emergence of pathogens.</title>
        <authorList>
            <person name="Haridas S."/>
            <person name="Albert R."/>
            <person name="Binder M."/>
            <person name="Bloem J."/>
            <person name="Labutti K."/>
            <person name="Salamov A."/>
            <person name="Andreopoulos B."/>
            <person name="Baker S."/>
            <person name="Barry K."/>
            <person name="Bills G."/>
            <person name="Bluhm B."/>
            <person name="Cannon C."/>
            <person name="Castanera R."/>
            <person name="Culley D."/>
            <person name="Daum C."/>
            <person name="Ezra D."/>
            <person name="Gonzalez J."/>
            <person name="Henrissat B."/>
            <person name="Kuo A."/>
            <person name="Liang C."/>
            <person name="Lipzen A."/>
            <person name="Lutzoni F."/>
            <person name="Magnuson J."/>
            <person name="Mondo S."/>
            <person name="Nolan M."/>
            <person name="Ohm R."/>
            <person name="Pangilinan J."/>
            <person name="Park H.-J."/>
            <person name="Ramirez L."/>
            <person name="Alfaro M."/>
            <person name="Sun H."/>
            <person name="Tritt A."/>
            <person name="Yoshinaga Y."/>
            <person name="Zwiers L.-H."/>
            <person name="Turgeon B."/>
            <person name="Goodwin S."/>
            <person name="Spatafora J."/>
            <person name="Crous P."/>
            <person name="Grigoriev I."/>
        </authorList>
    </citation>
    <scope>NUCLEOTIDE SEQUENCE</scope>
    <source>
        <strain evidence="2 4">CBS 304.34</strain>
    </source>
</reference>
<evidence type="ECO:0000256" key="1">
    <source>
        <dbReference type="SAM" id="MobiDB-lite"/>
    </source>
</evidence>
<dbReference type="EMBL" id="MU003697">
    <property type="protein sequence ID" value="KAF2812751.1"/>
    <property type="molecule type" value="Genomic_DNA"/>
</dbReference>